<keyword evidence="1" id="KW-0812">Transmembrane</keyword>
<evidence type="ECO:0000256" key="1">
    <source>
        <dbReference type="SAM" id="Phobius"/>
    </source>
</evidence>
<feature type="transmembrane region" description="Helical" evidence="1">
    <location>
        <begin position="7"/>
        <end position="26"/>
    </location>
</feature>
<feature type="transmembrane region" description="Helical" evidence="1">
    <location>
        <begin position="918"/>
        <end position="942"/>
    </location>
</feature>
<feature type="transmembrane region" description="Helical" evidence="1">
    <location>
        <begin position="989"/>
        <end position="1018"/>
    </location>
</feature>
<dbReference type="Pfam" id="PF00873">
    <property type="entry name" value="ACR_tran"/>
    <property type="match status" value="2"/>
</dbReference>
<dbReference type="AlphaFoldDB" id="A0A023BUK0"/>
<dbReference type="EMBL" id="AQRA01000005">
    <property type="protein sequence ID" value="EZH73681.1"/>
    <property type="molecule type" value="Genomic_DNA"/>
</dbReference>
<feature type="transmembrane region" description="Helical" evidence="1">
    <location>
        <begin position="412"/>
        <end position="432"/>
    </location>
</feature>
<reference evidence="2 3" key="1">
    <citation type="submission" date="2014-04" db="EMBL/GenBank/DDBJ databases">
        <title>Aquimarina sp. 22II-S11-z7 Genome Sequencing.</title>
        <authorList>
            <person name="Lai Q."/>
        </authorList>
    </citation>
    <scope>NUCLEOTIDE SEQUENCE [LARGE SCALE GENOMIC DNA]</scope>
    <source>
        <strain evidence="2 3">22II-S11-z7</strain>
    </source>
</reference>
<dbReference type="Gene3D" id="3.30.2090.10">
    <property type="entry name" value="Multidrug efflux transporter AcrB TolC docking domain, DN and DC subdomains"/>
    <property type="match status" value="2"/>
</dbReference>
<gene>
    <name evidence="2" type="ORF">ATO12_17240</name>
</gene>
<dbReference type="SUPFAM" id="SSF82693">
    <property type="entry name" value="Multidrug efflux transporter AcrB pore domain, PN1, PN2, PC1 and PC2 subdomains"/>
    <property type="match status" value="1"/>
</dbReference>
<dbReference type="STRING" id="1317122.ATO12_17240"/>
<feature type="transmembrane region" description="Helical" evidence="1">
    <location>
        <begin position="380"/>
        <end position="400"/>
    </location>
</feature>
<feature type="transmembrane region" description="Helical" evidence="1">
    <location>
        <begin position="444"/>
        <end position="467"/>
    </location>
</feature>
<dbReference type="Gene3D" id="3.30.70.1440">
    <property type="entry name" value="Multidrug efflux transporter AcrB pore domain"/>
    <property type="match status" value="1"/>
</dbReference>
<evidence type="ECO:0000313" key="3">
    <source>
        <dbReference type="Proteomes" id="UP000023541"/>
    </source>
</evidence>
<name>A0A023BUK0_9FLAO</name>
<keyword evidence="3" id="KW-1185">Reference proteome</keyword>
<dbReference type="eggNOG" id="COG0841">
    <property type="taxonomic scope" value="Bacteria"/>
</dbReference>
<dbReference type="RefSeq" id="WP_081802059.1">
    <property type="nucleotide sequence ID" value="NZ_AQRA01000005.1"/>
</dbReference>
<dbReference type="Gene3D" id="3.30.70.1430">
    <property type="entry name" value="Multidrug efflux transporter AcrB pore domain"/>
    <property type="match status" value="2"/>
</dbReference>
<dbReference type="Proteomes" id="UP000023541">
    <property type="component" value="Unassembled WGS sequence"/>
</dbReference>
<feature type="transmembrane region" description="Helical" evidence="1">
    <location>
        <begin position="963"/>
        <end position="983"/>
    </location>
</feature>
<feature type="transmembrane region" description="Helical" evidence="1">
    <location>
        <begin position="488"/>
        <end position="511"/>
    </location>
</feature>
<dbReference type="InterPro" id="IPR027463">
    <property type="entry name" value="AcrB_DN_DC_subdom"/>
</dbReference>
<evidence type="ECO:0000313" key="2">
    <source>
        <dbReference type="EMBL" id="EZH73681.1"/>
    </source>
</evidence>
<proteinExistence type="predicted"/>
<dbReference type="Gene3D" id="3.30.70.1320">
    <property type="entry name" value="Multidrug efflux transporter AcrB pore domain like"/>
    <property type="match status" value="1"/>
</dbReference>
<dbReference type="SUPFAM" id="SSF82866">
    <property type="entry name" value="Multidrug efflux transporter AcrB transmembrane domain"/>
    <property type="match status" value="2"/>
</dbReference>
<dbReference type="PANTHER" id="PTHR32063">
    <property type="match status" value="1"/>
</dbReference>
<keyword evidence="1" id="KW-1133">Transmembrane helix</keyword>
<dbReference type="InterPro" id="IPR001036">
    <property type="entry name" value="Acrflvin-R"/>
</dbReference>
<keyword evidence="1" id="KW-0472">Membrane</keyword>
<evidence type="ECO:0008006" key="4">
    <source>
        <dbReference type="Google" id="ProtNLM"/>
    </source>
</evidence>
<dbReference type="GO" id="GO:0042910">
    <property type="term" value="F:xenobiotic transmembrane transporter activity"/>
    <property type="evidence" value="ECO:0007669"/>
    <property type="project" value="TreeGrafter"/>
</dbReference>
<dbReference type="GO" id="GO:0005886">
    <property type="term" value="C:plasma membrane"/>
    <property type="evidence" value="ECO:0007669"/>
    <property type="project" value="TreeGrafter"/>
</dbReference>
<accession>A0A023BUK0</accession>
<feature type="transmembrane region" description="Helical" evidence="1">
    <location>
        <begin position="354"/>
        <end position="374"/>
    </location>
</feature>
<feature type="transmembrane region" description="Helical" evidence="1">
    <location>
        <begin position="866"/>
        <end position="885"/>
    </location>
</feature>
<protein>
    <recommendedName>
        <fullName evidence="4">Multidrug transporter</fullName>
    </recommendedName>
</protein>
<dbReference type="Gene3D" id="1.20.1640.10">
    <property type="entry name" value="Multidrug efflux transporter AcrB transmembrane domain"/>
    <property type="match status" value="3"/>
</dbReference>
<dbReference type="PANTHER" id="PTHR32063:SF0">
    <property type="entry name" value="SWARMING MOTILITY PROTEIN SWRC"/>
    <property type="match status" value="1"/>
</dbReference>
<organism evidence="2 3">
    <name type="scientific">Aquimarina atlantica</name>
    <dbReference type="NCBI Taxonomy" id="1317122"/>
    <lineage>
        <taxon>Bacteria</taxon>
        <taxon>Pseudomonadati</taxon>
        <taxon>Bacteroidota</taxon>
        <taxon>Flavobacteriia</taxon>
        <taxon>Flavobacteriales</taxon>
        <taxon>Flavobacteriaceae</taxon>
        <taxon>Aquimarina</taxon>
    </lineage>
</organism>
<sequence length="1028" mass="119051">MPNFSIKILFFTISIIGILCIPFLSYKLIPDNISPVLKVSFSWPNTSQYIIEREVTSRFEGIFSSVKDVKKIISKSYAGYGEIFIEFNNKTDIDRVRFQLSTLIRQIYPNLPKGITYPKVLKQRYYDQDVRFLSYSIIEKKGNSNISQFIDKILTPRINQIKNVSSIKYDGIPSYYYEVKYNSKEINLLNISINEIKLSLIHSLEKKNLGTFISTNKTYSEEFSIILNDSFSIEELYNLPLKKVKSKIIRLKDVASIIKKKREPINLFRINGQKSISFSIVADKNANQIKLANTIKREIQNLDKEYSNYNFILTNDKTIHLKKELGSIFFRTLMSFVFLLFFTAFVYQSSRYVFVLFFSLIVILLVSFIFFKVFEIGIHIYSLMAIAISIGFAIDNTIISIDHYLRNKNRKIVLPIFAATITTITPLFLIVFLEDSIRINLIDFSWTLVIILTSSLLVSFFFTPSIIQSNTPKRNLLKIRKLFLLVGYYRKIILFLTRYRIIIGVVLIFLFGTPLFLLPKNIEGNSFWTDAYNLSIGSDYYTNYVRPKTDKYFGGVLKLFFENSLDDDFIQNPKRPKVSMRIKTPFGSTINYIDTICKKIENSLNLNLSLGIDFFQTTIYDKRSAQIDVFFKADTSLDFLYDLKGFLEKESLNMSGVDFTIYGVGKPFGTFSDESYSSSIIFMGYDYKKLHSYAEMVSKKIIKNNRIKNTVLQSEQSWFYHNKKKYTLQGIDLVSRNVLKDFYDNFSLKEIGNYKIGKGKIPIKLISNTKEKKSAYIILNTQFLANDSIRYKPKFDVKLDLKSVPDKIVKSNQEYQLVLQYDFKGTKKHNKIVKKDIINRFKKYFAPGFKLKDGDIVPLDDKSKTLFLPILVCLFMIFSICAILLESFMKSLLIVSMIPITLIGLFFSLYYMEIGFNSGVYGGLILLIGILVNSAIFIINEYTNYNKKFNSEKSYFKAFNQKIIPITITILSTVVGLIPFLISDSENNFWYPFAVTICLGLLFSLFTLIFILPIYLVSNNKYDSILSK</sequence>
<feature type="transmembrane region" description="Helical" evidence="1">
    <location>
        <begin position="328"/>
        <end position="347"/>
    </location>
</feature>
<feature type="transmembrane region" description="Helical" evidence="1">
    <location>
        <begin position="892"/>
        <end position="912"/>
    </location>
</feature>
<comment type="caution">
    <text evidence="2">The sequence shown here is derived from an EMBL/GenBank/DDBJ whole genome shotgun (WGS) entry which is preliminary data.</text>
</comment>
<dbReference type="OrthoDB" id="9809409at2"/>